<accession>A0A4S3K6Y8</accession>
<dbReference type="Proteomes" id="UP000295341">
    <property type="component" value="Unassembled WGS sequence"/>
</dbReference>
<comment type="similarity">
    <text evidence="2 5">Belongs to the nitrile hydratase subunit beta family.</text>
</comment>
<dbReference type="InterPro" id="IPR008990">
    <property type="entry name" value="Elect_transpt_acc-like_dom_sf"/>
</dbReference>
<evidence type="ECO:0000256" key="4">
    <source>
        <dbReference type="ARBA" id="ARBA00044877"/>
    </source>
</evidence>
<feature type="domain" description="Nitrile hydratase beta subunit-like N-terminal" evidence="7">
    <location>
        <begin position="1"/>
        <end position="96"/>
    </location>
</feature>
<proteinExistence type="inferred from homology"/>
<evidence type="ECO:0000259" key="7">
    <source>
        <dbReference type="Pfam" id="PF21006"/>
    </source>
</evidence>
<dbReference type="Gene3D" id="1.10.472.20">
    <property type="entry name" value="Nitrile hydratase, beta subunit"/>
    <property type="match status" value="1"/>
</dbReference>
<dbReference type="OrthoDB" id="3478924at2"/>
<dbReference type="Gene3D" id="2.30.30.50">
    <property type="match status" value="1"/>
</dbReference>
<evidence type="ECO:0000256" key="1">
    <source>
        <dbReference type="ARBA" id="ARBA00004042"/>
    </source>
</evidence>
<dbReference type="SUPFAM" id="SSF50090">
    <property type="entry name" value="Electron transport accessory proteins"/>
    <property type="match status" value="1"/>
</dbReference>
<keyword evidence="9" id="KW-1185">Reference proteome</keyword>
<gene>
    <name evidence="8" type="ORF">DFR24_3619</name>
</gene>
<evidence type="ECO:0000313" key="8">
    <source>
        <dbReference type="EMBL" id="TDU26590.1"/>
    </source>
</evidence>
<evidence type="ECO:0000259" key="6">
    <source>
        <dbReference type="Pfam" id="PF02211"/>
    </source>
</evidence>
<dbReference type="Pfam" id="PF21006">
    <property type="entry name" value="NHase_beta_N"/>
    <property type="match status" value="1"/>
</dbReference>
<evidence type="ECO:0000256" key="2">
    <source>
        <dbReference type="ARBA" id="ARBA00009098"/>
    </source>
</evidence>
<dbReference type="GO" id="GO:0046914">
    <property type="term" value="F:transition metal ion binding"/>
    <property type="evidence" value="ECO:0007669"/>
    <property type="project" value="InterPro"/>
</dbReference>
<dbReference type="InterPro" id="IPR042262">
    <property type="entry name" value="CN_hydtase_beta_C"/>
</dbReference>
<comment type="catalytic activity">
    <reaction evidence="4 5">
        <text>an aliphatic primary amide = an aliphatic nitrile + H2O</text>
        <dbReference type="Rhea" id="RHEA:12673"/>
        <dbReference type="ChEBI" id="CHEBI:15377"/>
        <dbReference type="ChEBI" id="CHEBI:65285"/>
        <dbReference type="ChEBI" id="CHEBI:80291"/>
        <dbReference type="EC" id="4.2.1.84"/>
    </reaction>
</comment>
<protein>
    <recommendedName>
        <fullName evidence="5">Nitrile hydratase subunit beta</fullName>
        <shortName evidence="5">NHase</shortName>
        <ecNumber evidence="5">4.2.1.84</ecNumber>
    </recommendedName>
</protein>
<dbReference type="EC" id="4.2.1.84" evidence="5"/>
<reference evidence="8 9" key="1">
    <citation type="submission" date="2019-03" db="EMBL/GenBank/DDBJ databases">
        <title>Genomic Encyclopedia of Type Strains, Phase IV (KMG-IV): sequencing the most valuable type-strain genomes for metagenomic binning, comparative biology and taxonomic classification.</title>
        <authorList>
            <person name="Goeker M."/>
        </authorList>
    </citation>
    <scope>NUCLEOTIDE SEQUENCE [LARGE SCALE GENOMIC DNA]</scope>
    <source>
        <strain evidence="8 9">DSM 26377</strain>
    </source>
</reference>
<evidence type="ECO:0000256" key="5">
    <source>
        <dbReference type="PIRNR" id="PIRNR001427"/>
    </source>
</evidence>
<feature type="domain" description="Nitrile hydratase beta subunit" evidence="6">
    <location>
        <begin position="116"/>
        <end position="204"/>
    </location>
</feature>
<evidence type="ECO:0000313" key="9">
    <source>
        <dbReference type="Proteomes" id="UP000295341"/>
    </source>
</evidence>
<dbReference type="InterPro" id="IPR024690">
    <property type="entry name" value="CN_hydtase_beta_dom_C"/>
</dbReference>
<dbReference type="NCBIfam" id="TIGR03888">
    <property type="entry name" value="nitrile_beta"/>
    <property type="match status" value="1"/>
</dbReference>
<keyword evidence="3 5" id="KW-0456">Lyase</keyword>
<dbReference type="RefSeq" id="WP_133882779.1">
    <property type="nucleotide sequence ID" value="NZ_MWIN01000007.1"/>
</dbReference>
<dbReference type="InterPro" id="IPR003168">
    <property type="entry name" value="Nitrile_hydratase_bsu"/>
</dbReference>
<dbReference type="InterPro" id="IPR049054">
    <property type="entry name" value="CN_hydtase_beta-like_N"/>
</dbReference>
<dbReference type="EMBL" id="SOBT01000010">
    <property type="protein sequence ID" value="TDU26590.1"/>
    <property type="molecule type" value="Genomic_DNA"/>
</dbReference>
<evidence type="ECO:0000256" key="3">
    <source>
        <dbReference type="ARBA" id="ARBA00023239"/>
    </source>
</evidence>
<sequence length="205" mass="23013">MDGVHDLGGVNGFGAVELESNEPVFHEDWEPIGYALIFVGAADLNAFTIDELRHAIERMEPRHYLTSTYYERIVTGVAALFVEKGYVTHEELERRAGGRFPLARPVTPGEPAREPSISFAPGETVQVRKDHFRGHSRMPKYVRGKRGVVLHQAPRFPYASAAGHGIEAKHEPTYHVKFDAKDLWSDAAENSTVVVDLWESYLEKV</sequence>
<dbReference type="GO" id="GO:0018822">
    <property type="term" value="F:nitrile hydratase activity"/>
    <property type="evidence" value="ECO:0007669"/>
    <property type="project" value="UniProtKB-EC"/>
</dbReference>
<dbReference type="PIRSF" id="PIRSF001427">
    <property type="entry name" value="NHase_beta"/>
    <property type="match status" value="1"/>
</dbReference>
<organism evidence="8 9">
    <name type="scientific">Panacagrimonas perspica</name>
    <dbReference type="NCBI Taxonomy" id="381431"/>
    <lineage>
        <taxon>Bacteria</taxon>
        <taxon>Pseudomonadati</taxon>
        <taxon>Pseudomonadota</taxon>
        <taxon>Gammaproteobacteria</taxon>
        <taxon>Nevskiales</taxon>
        <taxon>Nevskiaceae</taxon>
        <taxon>Panacagrimonas</taxon>
    </lineage>
</organism>
<comment type="caution">
    <text evidence="8">The sequence shown here is derived from an EMBL/GenBank/DDBJ whole genome shotgun (WGS) entry which is preliminary data.</text>
</comment>
<name>A0A4S3K6Y8_9GAMM</name>
<dbReference type="Pfam" id="PF02211">
    <property type="entry name" value="NHase_beta_C"/>
    <property type="match status" value="1"/>
</dbReference>
<comment type="function">
    <text evidence="1 5">NHase catalyzes the hydration of various nitrile compounds to the corresponding amides.</text>
</comment>
<dbReference type="AlphaFoldDB" id="A0A4S3K6Y8"/>